<dbReference type="RefSeq" id="XP_033534416.1">
    <property type="nucleotide sequence ID" value="XM_033681225.1"/>
</dbReference>
<protein>
    <submittedName>
        <fullName evidence="6 8">tRNA isopentenyltransferas-like protein</fullName>
    </submittedName>
</protein>
<organism evidence="6">
    <name type="scientific">Eremomyces bilateralis CBS 781.70</name>
    <dbReference type="NCBI Taxonomy" id="1392243"/>
    <lineage>
        <taxon>Eukaryota</taxon>
        <taxon>Fungi</taxon>
        <taxon>Dikarya</taxon>
        <taxon>Ascomycota</taxon>
        <taxon>Pezizomycotina</taxon>
        <taxon>Dothideomycetes</taxon>
        <taxon>Dothideomycetes incertae sedis</taxon>
        <taxon>Eremomycetales</taxon>
        <taxon>Eremomycetaceae</taxon>
        <taxon>Eremomyces</taxon>
    </lineage>
</organism>
<reference evidence="8" key="2">
    <citation type="submission" date="2020-04" db="EMBL/GenBank/DDBJ databases">
        <authorList>
            <consortium name="NCBI Genome Project"/>
        </authorList>
    </citation>
    <scope>NUCLEOTIDE SEQUENCE</scope>
    <source>
        <strain evidence="8">CBS 781.70</strain>
    </source>
</reference>
<dbReference type="AlphaFoldDB" id="A0A6G1G3W1"/>
<sequence length="486" mass="54147">MADFLQLAVEIARRFNGEIINGDAMQMYKGLPITTNKVTEEEQKGIHHHLLGCIGLQEAPWTVGKFVNSALAIIKDIHTRNKVPVVVGGTHYYTQSLIFKEALSDSGDGKGDATVFEEAYQPSKTHIISSQFPILDAPTAEIYAKLQEVDPVIAARWHPNDRRKIQRSLEIYLKTGKTASETYSDQMKVREALSSPALETPSAREEDGQEASNNESSLTRFPTLILWPHTDSLTLYTRLDSRVDTMLSTGLLSEVAEMDSFFSQSPQPIDLTRGVWVAIGYKEFSAYSAALRSGPTEGNEEENTAKDVAQIQAQSIEKTKAATRQYAKRQVRWIRIKLLNAVKSAQSLSSDPLAVPKMYLISSTSAPDFDKQVVEPALDLTSKFLAGEDLPDPESLSEMAKELLEAKRGDFGQSRELWEKNVCELCGVTTLTKQEWEVHVRGRKHRQVLKRRAKRERPSRGVEGSKKCGEENEEGSGDVIDGYTSP</sequence>
<dbReference type="OrthoDB" id="775260at2759"/>
<comment type="similarity">
    <text evidence="1">Belongs to the IPP transferase family.</text>
</comment>
<dbReference type="InterPro" id="IPR036236">
    <property type="entry name" value="Znf_C2H2_sf"/>
</dbReference>
<dbReference type="GeneID" id="54421795"/>
<keyword evidence="3" id="KW-0547">Nucleotide-binding</keyword>
<dbReference type="GO" id="GO:0006400">
    <property type="term" value="P:tRNA modification"/>
    <property type="evidence" value="ECO:0007669"/>
    <property type="project" value="TreeGrafter"/>
</dbReference>
<evidence type="ECO:0000256" key="3">
    <source>
        <dbReference type="ARBA" id="ARBA00022741"/>
    </source>
</evidence>
<dbReference type="SUPFAM" id="SSF57667">
    <property type="entry name" value="beta-beta-alpha zinc fingers"/>
    <property type="match status" value="1"/>
</dbReference>
<name>A0A6G1G3W1_9PEZI</name>
<dbReference type="InterPro" id="IPR027417">
    <property type="entry name" value="P-loop_NTPase"/>
</dbReference>
<keyword evidence="2" id="KW-0808">Transferase</keyword>
<reference evidence="8" key="3">
    <citation type="submission" date="2025-04" db="UniProtKB">
        <authorList>
            <consortium name="RefSeq"/>
        </authorList>
    </citation>
    <scope>IDENTIFICATION</scope>
    <source>
        <strain evidence="8">CBS 781.70</strain>
    </source>
</reference>
<dbReference type="SUPFAM" id="SSF52540">
    <property type="entry name" value="P-loop containing nucleoside triphosphate hydrolases"/>
    <property type="match status" value="1"/>
</dbReference>
<gene>
    <name evidence="6 8" type="ORF">P152DRAFT_473332</name>
</gene>
<dbReference type="GO" id="GO:0005739">
    <property type="term" value="C:mitochondrion"/>
    <property type="evidence" value="ECO:0007669"/>
    <property type="project" value="TreeGrafter"/>
</dbReference>
<evidence type="ECO:0000256" key="5">
    <source>
        <dbReference type="SAM" id="MobiDB-lite"/>
    </source>
</evidence>
<evidence type="ECO:0000256" key="2">
    <source>
        <dbReference type="ARBA" id="ARBA00022679"/>
    </source>
</evidence>
<dbReference type="HAMAP" id="MF_00185">
    <property type="entry name" value="IPP_trans"/>
    <property type="match status" value="1"/>
</dbReference>
<keyword evidence="4" id="KW-0067">ATP-binding</keyword>
<dbReference type="Pfam" id="PF01715">
    <property type="entry name" value="IPPT"/>
    <property type="match status" value="1"/>
</dbReference>
<dbReference type="InterPro" id="IPR018022">
    <property type="entry name" value="IPT"/>
</dbReference>
<feature type="compositionally biased region" description="Basic and acidic residues" evidence="5">
    <location>
        <begin position="456"/>
        <end position="470"/>
    </location>
</feature>
<dbReference type="Gene3D" id="3.40.50.300">
    <property type="entry name" value="P-loop containing nucleotide triphosphate hydrolases"/>
    <property type="match status" value="1"/>
</dbReference>
<evidence type="ECO:0000256" key="4">
    <source>
        <dbReference type="ARBA" id="ARBA00022840"/>
    </source>
</evidence>
<evidence type="ECO:0000313" key="7">
    <source>
        <dbReference type="Proteomes" id="UP000504638"/>
    </source>
</evidence>
<dbReference type="Gene3D" id="1.10.20.140">
    <property type="match status" value="1"/>
</dbReference>
<dbReference type="InterPro" id="IPR039657">
    <property type="entry name" value="Dimethylallyltransferase"/>
</dbReference>
<accession>A0A6G1G3W1</accession>
<proteinExistence type="inferred from homology"/>
<dbReference type="Gene3D" id="3.30.160.60">
    <property type="entry name" value="Classic Zinc Finger"/>
    <property type="match status" value="1"/>
</dbReference>
<dbReference type="GO" id="GO:0052381">
    <property type="term" value="F:tRNA dimethylallyltransferase activity"/>
    <property type="evidence" value="ECO:0007669"/>
    <property type="project" value="InterPro"/>
</dbReference>
<dbReference type="PANTHER" id="PTHR11088:SF89">
    <property type="entry name" value="TRNA DIMETHYLALLYLTRANSFERASE"/>
    <property type="match status" value="1"/>
</dbReference>
<dbReference type="PANTHER" id="PTHR11088">
    <property type="entry name" value="TRNA DIMETHYLALLYLTRANSFERASE"/>
    <property type="match status" value="1"/>
</dbReference>
<evidence type="ECO:0000313" key="6">
    <source>
        <dbReference type="EMBL" id="KAF1812785.1"/>
    </source>
</evidence>
<dbReference type="Proteomes" id="UP000504638">
    <property type="component" value="Unplaced"/>
</dbReference>
<feature type="region of interest" description="Disordered" evidence="5">
    <location>
        <begin position="193"/>
        <end position="216"/>
    </location>
</feature>
<evidence type="ECO:0000313" key="8">
    <source>
        <dbReference type="RefSeq" id="XP_033534416.1"/>
    </source>
</evidence>
<keyword evidence="7" id="KW-1185">Reference proteome</keyword>
<evidence type="ECO:0000256" key="1">
    <source>
        <dbReference type="ARBA" id="ARBA00005842"/>
    </source>
</evidence>
<feature type="region of interest" description="Disordered" evidence="5">
    <location>
        <begin position="449"/>
        <end position="486"/>
    </location>
</feature>
<reference evidence="6 8" key="1">
    <citation type="submission" date="2020-01" db="EMBL/GenBank/DDBJ databases">
        <authorList>
            <consortium name="DOE Joint Genome Institute"/>
            <person name="Haridas S."/>
            <person name="Albert R."/>
            <person name="Binder M."/>
            <person name="Bloem J."/>
            <person name="Labutti K."/>
            <person name="Salamov A."/>
            <person name="Andreopoulos B."/>
            <person name="Baker S.E."/>
            <person name="Barry K."/>
            <person name="Bills G."/>
            <person name="Bluhm B.H."/>
            <person name="Cannon C."/>
            <person name="Castanera R."/>
            <person name="Culley D.E."/>
            <person name="Daum C."/>
            <person name="Ezra D."/>
            <person name="Gonzalez J.B."/>
            <person name="Henrissat B."/>
            <person name="Kuo A."/>
            <person name="Liang C."/>
            <person name="Lipzen A."/>
            <person name="Lutzoni F."/>
            <person name="Magnuson J."/>
            <person name="Mondo S."/>
            <person name="Nolan M."/>
            <person name="Ohm R."/>
            <person name="Pangilinan J."/>
            <person name="Park H.-J."/>
            <person name="Ramirez L."/>
            <person name="Alfaro M."/>
            <person name="Sun H."/>
            <person name="Tritt A."/>
            <person name="Yoshinaga Y."/>
            <person name="Zwiers L.-H."/>
            <person name="Turgeon B.G."/>
            <person name="Goodwin S.B."/>
            <person name="Spatafora J.W."/>
            <person name="Crous P.W."/>
            <person name="Grigoriev I.V."/>
        </authorList>
    </citation>
    <scope>NUCLEOTIDE SEQUENCE</scope>
    <source>
        <strain evidence="6 8">CBS 781.70</strain>
    </source>
</reference>
<dbReference type="GO" id="GO:0005524">
    <property type="term" value="F:ATP binding"/>
    <property type="evidence" value="ECO:0007669"/>
    <property type="project" value="UniProtKB-KW"/>
</dbReference>
<dbReference type="EMBL" id="ML975156">
    <property type="protein sequence ID" value="KAF1812785.1"/>
    <property type="molecule type" value="Genomic_DNA"/>
</dbReference>